<dbReference type="Pfam" id="PF13812">
    <property type="entry name" value="PPR_3"/>
    <property type="match status" value="1"/>
</dbReference>
<evidence type="ECO:0000256" key="1">
    <source>
        <dbReference type="ARBA" id="ARBA00007626"/>
    </source>
</evidence>
<dbReference type="OrthoDB" id="185373at2759"/>
<dbReference type="EMBL" id="BKCP01004627">
    <property type="protein sequence ID" value="GER32760.1"/>
    <property type="molecule type" value="Genomic_DNA"/>
</dbReference>
<dbReference type="Proteomes" id="UP000325081">
    <property type="component" value="Unassembled WGS sequence"/>
</dbReference>
<protein>
    <submittedName>
        <fullName evidence="5">Pentatricopeptide repeat-containing family protein</fullName>
    </submittedName>
</protein>
<feature type="chain" id="PRO_5022660568" evidence="4">
    <location>
        <begin position="19"/>
        <end position="389"/>
    </location>
</feature>
<dbReference type="NCBIfam" id="TIGR00756">
    <property type="entry name" value="PPR"/>
    <property type="match status" value="2"/>
</dbReference>
<proteinExistence type="inferred from homology"/>
<feature type="repeat" description="PPR" evidence="3">
    <location>
        <begin position="363"/>
        <end position="389"/>
    </location>
</feature>
<comment type="similarity">
    <text evidence="1">Belongs to the PPR family. P subfamily.</text>
</comment>
<dbReference type="InterPro" id="IPR011990">
    <property type="entry name" value="TPR-like_helical_dom_sf"/>
</dbReference>
<accession>A0A5A7PJ07</accession>
<dbReference type="Pfam" id="PF01535">
    <property type="entry name" value="PPR"/>
    <property type="match status" value="1"/>
</dbReference>
<keyword evidence="4" id="KW-0732">Signal</keyword>
<dbReference type="InterPro" id="IPR002885">
    <property type="entry name" value="PPR_rpt"/>
</dbReference>
<gene>
    <name evidence="5" type="ORF">STAS_08841</name>
</gene>
<feature type="repeat" description="PPR" evidence="3">
    <location>
        <begin position="254"/>
        <end position="284"/>
    </location>
</feature>
<feature type="repeat" description="PPR" evidence="3">
    <location>
        <begin position="127"/>
        <end position="161"/>
    </location>
</feature>
<feature type="signal peptide" evidence="4">
    <location>
        <begin position="1"/>
        <end position="18"/>
    </location>
</feature>
<sequence length="389" mass="43871">MLALFFPMLVSKMWSVSSKKLFKSLQFFRLQSVPLLGHVTPYFSDLGFEDLSPDMGCNYTAKASSNSPMKGGVSELLGVIAEELRAGGPRILLWAIDSLIKRLVGSGRVDTVVAVYKQLKTIRLNPNVYTYAIMITAYYWNNCFEEAENVLSEMEAAGVEPDSFMYFAYLEGLCMNGLTDSGYKVLQSCKAGNVPIDAYSYTTVIQDFVNEKKLREVVKVLLDMEEYEMIPSEANYLNQFSEFEKLGKLFIYLDKVTYNVVIDCSCKMGWLDEALILFDEMRKRTKAVLRADIIIYNVHVVGILVCNYLAPSVWKGEFEKAITLLEILLSIGDGPTKTMYLKLIAALCGAAFDHMVSRGLVPDVVIYTIMMNDYCRVNHLQEALDLFTT</sequence>
<evidence type="ECO:0000256" key="4">
    <source>
        <dbReference type="SAM" id="SignalP"/>
    </source>
</evidence>
<evidence type="ECO:0000256" key="2">
    <source>
        <dbReference type="ARBA" id="ARBA00022737"/>
    </source>
</evidence>
<comment type="caution">
    <text evidence="5">The sequence shown here is derived from an EMBL/GenBank/DDBJ whole genome shotgun (WGS) entry which is preliminary data.</text>
</comment>
<dbReference type="AlphaFoldDB" id="A0A5A7PJ07"/>
<dbReference type="Gene3D" id="1.25.40.10">
    <property type="entry name" value="Tetratricopeptide repeat domain"/>
    <property type="match status" value="3"/>
</dbReference>
<reference evidence="6" key="1">
    <citation type="journal article" date="2019" name="Curr. Biol.">
        <title>Genome Sequence of Striga asiatica Provides Insight into the Evolution of Plant Parasitism.</title>
        <authorList>
            <person name="Yoshida S."/>
            <person name="Kim S."/>
            <person name="Wafula E.K."/>
            <person name="Tanskanen J."/>
            <person name="Kim Y.M."/>
            <person name="Honaas L."/>
            <person name="Yang Z."/>
            <person name="Spallek T."/>
            <person name="Conn C.E."/>
            <person name="Ichihashi Y."/>
            <person name="Cheong K."/>
            <person name="Cui S."/>
            <person name="Der J.P."/>
            <person name="Gundlach H."/>
            <person name="Jiao Y."/>
            <person name="Hori C."/>
            <person name="Ishida J.K."/>
            <person name="Kasahara H."/>
            <person name="Kiba T."/>
            <person name="Kim M.S."/>
            <person name="Koo N."/>
            <person name="Laohavisit A."/>
            <person name="Lee Y.H."/>
            <person name="Lumba S."/>
            <person name="McCourt P."/>
            <person name="Mortimer J.C."/>
            <person name="Mutuku J.M."/>
            <person name="Nomura T."/>
            <person name="Sasaki-Sekimoto Y."/>
            <person name="Seto Y."/>
            <person name="Wang Y."/>
            <person name="Wakatake T."/>
            <person name="Sakakibara H."/>
            <person name="Demura T."/>
            <person name="Yamaguchi S."/>
            <person name="Yoneyama K."/>
            <person name="Manabe R.I."/>
            <person name="Nelson D.C."/>
            <person name="Schulman A.H."/>
            <person name="Timko M.P."/>
            <person name="dePamphilis C.W."/>
            <person name="Choi D."/>
            <person name="Shirasu K."/>
        </authorList>
    </citation>
    <scope>NUCLEOTIDE SEQUENCE [LARGE SCALE GENOMIC DNA]</scope>
    <source>
        <strain evidence="6">cv. UVA1</strain>
    </source>
</reference>
<organism evidence="5 6">
    <name type="scientific">Striga asiatica</name>
    <name type="common">Asiatic witchweed</name>
    <name type="synonym">Buchnera asiatica</name>
    <dbReference type="NCBI Taxonomy" id="4170"/>
    <lineage>
        <taxon>Eukaryota</taxon>
        <taxon>Viridiplantae</taxon>
        <taxon>Streptophyta</taxon>
        <taxon>Embryophyta</taxon>
        <taxon>Tracheophyta</taxon>
        <taxon>Spermatophyta</taxon>
        <taxon>Magnoliopsida</taxon>
        <taxon>eudicotyledons</taxon>
        <taxon>Gunneridae</taxon>
        <taxon>Pentapetalae</taxon>
        <taxon>asterids</taxon>
        <taxon>lamiids</taxon>
        <taxon>Lamiales</taxon>
        <taxon>Orobanchaceae</taxon>
        <taxon>Buchnereae</taxon>
        <taxon>Striga</taxon>
    </lineage>
</organism>
<keyword evidence="6" id="KW-1185">Reference proteome</keyword>
<evidence type="ECO:0000256" key="3">
    <source>
        <dbReference type="PROSITE-ProRule" id="PRU00708"/>
    </source>
</evidence>
<dbReference type="InterPro" id="IPR050872">
    <property type="entry name" value="PPR_P_subfamily"/>
</dbReference>
<evidence type="ECO:0000313" key="5">
    <source>
        <dbReference type="EMBL" id="GER32760.1"/>
    </source>
</evidence>
<keyword evidence="2" id="KW-0677">Repeat</keyword>
<dbReference type="PANTHER" id="PTHR46128:SF211">
    <property type="entry name" value="PENTACOTRIPEPTIDE-REPEAT REGION OF PRORP DOMAIN-CONTAINING PROTEIN"/>
    <property type="match status" value="1"/>
</dbReference>
<dbReference type="PANTHER" id="PTHR46128">
    <property type="entry name" value="MITOCHONDRIAL GROUP I INTRON SPLICING FACTOR CCM1"/>
    <property type="match status" value="1"/>
</dbReference>
<feature type="repeat" description="PPR" evidence="3">
    <location>
        <begin position="197"/>
        <end position="231"/>
    </location>
</feature>
<dbReference type="Pfam" id="PF12854">
    <property type="entry name" value="PPR_1"/>
    <property type="match status" value="2"/>
</dbReference>
<dbReference type="PROSITE" id="PS51375">
    <property type="entry name" value="PPR"/>
    <property type="match status" value="4"/>
</dbReference>
<evidence type="ECO:0000313" key="6">
    <source>
        <dbReference type="Proteomes" id="UP000325081"/>
    </source>
</evidence>
<name>A0A5A7PJ07_STRAF</name>